<feature type="domain" description="Peptidase S8/S53" evidence="11">
    <location>
        <begin position="448"/>
        <end position="684"/>
    </location>
</feature>
<keyword evidence="8" id="KW-0106">Calcium</keyword>
<evidence type="ECO:0000313" key="13">
    <source>
        <dbReference type="Proteomes" id="UP000252118"/>
    </source>
</evidence>
<dbReference type="InterPro" id="IPR036852">
    <property type="entry name" value="Peptidase_S8/S53_dom_sf"/>
</dbReference>
<evidence type="ECO:0000256" key="4">
    <source>
        <dbReference type="ARBA" id="ARBA00022525"/>
    </source>
</evidence>
<evidence type="ECO:0000256" key="6">
    <source>
        <dbReference type="ARBA" id="ARBA00022801"/>
    </source>
</evidence>
<evidence type="ECO:0000256" key="3">
    <source>
        <dbReference type="ARBA" id="ARBA00011073"/>
    </source>
</evidence>
<evidence type="ECO:0000256" key="5">
    <source>
        <dbReference type="ARBA" id="ARBA00022670"/>
    </source>
</evidence>
<dbReference type="GO" id="GO:0004252">
    <property type="term" value="F:serine-type endopeptidase activity"/>
    <property type="evidence" value="ECO:0007669"/>
    <property type="project" value="UniProtKB-UniRule"/>
</dbReference>
<evidence type="ECO:0000256" key="10">
    <source>
        <dbReference type="SAM" id="SignalP"/>
    </source>
</evidence>
<evidence type="ECO:0000256" key="1">
    <source>
        <dbReference type="ARBA" id="ARBA00001913"/>
    </source>
</evidence>
<organism evidence="12 13">
    <name type="scientific">Rossellomorea aquimaris</name>
    <dbReference type="NCBI Taxonomy" id="189382"/>
    <lineage>
        <taxon>Bacteria</taxon>
        <taxon>Bacillati</taxon>
        <taxon>Bacillota</taxon>
        <taxon>Bacilli</taxon>
        <taxon>Bacillales</taxon>
        <taxon>Bacillaceae</taxon>
        <taxon>Rossellomorea</taxon>
    </lineage>
</organism>
<feature type="active site" description="Charge relay system" evidence="9">
    <location>
        <position position="643"/>
    </location>
</feature>
<dbReference type="PRINTS" id="PR00723">
    <property type="entry name" value="SUBTILISIN"/>
</dbReference>
<dbReference type="PROSITE" id="PS00138">
    <property type="entry name" value="SUBTILASE_SER"/>
    <property type="match status" value="1"/>
</dbReference>
<comment type="cofactor">
    <cofactor evidence="1">
        <name>Ca(2+)</name>
        <dbReference type="ChEBI" id="CHEBI:29108"/>
    </cofactor>
</comment>
<dbReference type="RefSeq" id="WP_113970380.1">
    <property type="nucleotide sequence ID" value="NZ_QNRJ01000012.1"/>
</dbReference>
<dbReference type="PROSITE" id="PS00137">
    <property type="entry name" value="SUBTILASE_HIS"/>
    <property type="match status" value="1"/>
</dbReference>
<dbReference type="Pfam" id="PF00082">
    <property type="entry name" value="Peptidase_S8"/>
    <property type="match status" value="1"/>
</dbReference>
<proteinExistence type="inferred from homology"/>
<comment type="subcellular location">
    <subcellularLocation>
        <location evidence="2">Secreted</location>
    </subcellularLocation>
</comment>
<dbReference type="OrthoDB" id="9798386at2"/>
<evidence type="ECO:0000256" key="9">
    <source>
        <dbReference type="PROSITE-ProRule" id="PRU01240"/>
    </source>
</evidence>
<dbReference type="CDD" id="cd07484">
    <property type="entry name" value="Peptidases_S8_Thermitase_like"/>
    <property type="match status" value="1"/>
</dbReference>
<dbReference type="InterPro" id="IPR000209">
    <property type="entry name" value="Peptidase_S8/S53_dom"/>
</dbReference>
<evidence type="ECO:0000256" key="7">
    <source>
        <dbReference type="ARBA" id="ARBA00022825"/>
    </source>
</evidence>
<dbReference type="EMBL" id="QNRJ01000012">
    <property type="protein sequence ID" value="RBP02725.1"/>
    <property type="molecule type" value="Genomic_DNA"/>
</dbReference>
<keyword evidence="10" id="KW-0732">Signal</keyword>
<gene>
    <name evidence="12" type="ORF">DET59_1129</name>
</gene>
<dbReference type="InterPro" id="IPR022398">
    <property type="entry name" value="Peptidase_S8_His-AS"/>
</dbReference>
<dbReference type="GO" id="GO:0006508">
    <property type="term" value="P:proteolysis"/>
    <property type="evidence" value="ECO:0007669"/>
    <property type="project" value="UniProtKB-KW"/>
</dbReference>
<dbReference type="InterPro" id="IPR050131">
    <property type="entry name" value="Peptidase_S8_subtilisin-like"/>
</dbReference>
<dbReference type="SUPFAM" id="SSF52743">
    <property type="entry name" value="Subtilisin-like"/>
    <property type="match status" value="1"/>
</dbReference>
<comment type="caution">
    <text evidence="12">The sequence shown here is derived from an EMBL/GenBank/DDBJ whole genome shotgun (WGS) entry which is preliminary data.</text>
</comment>
<dbReference type="InterPro" id="IPR015500">
    <property type="entry name" value="Peptidase_S8_subtilisin-rel"/>
</dbReference>
<dbReference type="Gene3D" id="3.40.50.200">
    <property type="entry name" value="Peptidase S8/S53 domain"/>
    <property type="match status" value="1"/>
</dbReference>
<dbReference type="Proteomes" id="UP000252118">
    <property type="component" value="Unassembled WGS sequence"/>
</dbReference>
<dbReference type="InterPro" id="IPR007253">
    <property type="entry name" value="Cell_wall-bd_2"/>
</dbReference>
<comment type="similarity">
    <text evidence="3 9">Belongs to the peptidase S8 family.</text>
</comment>
<feature type="active site" description="Charge relay system" evidence="9">
    <location>
        <position position="490"/>
    </location>
</feature>
<dbReference type="InterPro" id="IPR023828">
    <property type="entry name" value="Peptidase_S8_Ser-AS"/>
</dbReference>
<evidence type="ECO:0000256" key="2">
    <source>
        <dbReference type="ARBA" id="ARBA00004613"/>
    </source>
</evidence>
<evidence type="ECO:0000256" key="8">
    <source>
        <dbReference type="ARBA" id="ARBA00022837"/>
    </source>
</evidence>
<keyword evidence="7 9" id="KW-0720">Serine protease</keyword>
<feature type="active site" description="Charge relay system" evidence="9">
    <location>
        <position position="455"/>
    </location>
</feature>
<evidence type="ECO:0000313" key="12">
    <source>
        <dbReference type="EMBL" id="RBP02725.1"/>
    </source>
</evidence>
<name>A0A366EMP1_9BACI</name>
<dbReference type="PANTHER" id="PTHR43806">
    <property type="entry name" value="PEPTIDASE S8"/>
    <property type="match status" value="1"/>
</dbReference>
<feature type="signal peptide" evidence="10">
    <location>
        <begin position="1"/>
        <end position="25"/>
    </location>
</feature>
<dbReference type="Pfam" id="PF04122">
    <property type="entry name" value="CW_binding_2"/>
    <property type="match status" value="3"/>
</dbReference>
<reference evidence="12 13" key="1">
    <citation type="submission" date="2018-06" db="EMBL/GenBank/DDBJ databases">
        <title>Freshwater and sediment microbial communities from various areas in North America, analyzing microbe dynamics in response to fracking.</title>
        <authorList>
            <person name="Lamendella R."/>
        </authorList>
    </citation>
    <scope>NUCLEOTIDE SEQUENCE [LARGE SCALE GENOMIC DNA]</scope>
    <source>
        <strain evidence="12 13">97B</strain>
    </source>
</reference>
<evidence type="ECO:0000259" key="11">
    <source>
        <dbReference type="Pfam" id="PF00082"/>
    </source>
</evidence>
<dbReference type="PROSITE" id="PS51892">
    <property type="entry name" value="SUBTILASE"/>
    <property type="match status" value="1"/>
</dbReference>
<dbReference type="Gene3D" id="3.40.50.12090">
    <property type="match status" value="2"/>
</dbReference>
<accession>A0A366EMP1</accession>
<protein>
    <submittedName>
        <fullName evidence="12">Cell wall-associated protease</fullName>
    </submittedName>
</protein>
<dbReference type="InterPro" id="IPR034084">
    <property type="entry name" value="Thermitase-like_dom"/>
</dbReference>
<dbReference type="AlphaFoldDB" id="A0A366EMP1"/>
<keyword evidence="6 9" id="KW-0378">Hydrolase</keyword>
<keyword evidence="5 9" id="KW-0645">Protease</keyword>
<dbReference type="PANTHER" id="PTHR43806:SF11">
    <property type="entry name" value="CEREVISIN-RELATED"/>
    <property type="match status" value="1"/>
</dbReference>
<dbReference type="GO" id="GO:0005576">
    <property type="term" value="C:extracellular region"/>
    <property type="evidence" value="ECO:0007669"/>
    <property type="project" value="UniProtKB-SubCell"/>
</dbReference>
<feature type="chain" id="PRO_5039106870" evidence="10">
    <location>
        <begin position="26"/>
        <end position="1026"/>
    </location>
</feature>
<keyword evidence="4" id="KW-0964">Secreted</keyword>
<sequence>MKKKIRSLVALVFVFSLIFSQFSMVETGAEESGVPHEEGTLTIGTPVDGEFDVSENVHWYKVDPSESEIEDYTHLRMKLQSELELNVTVYSSLENAIDNRAFDRYMGYSFQNEPAIIDFPISWVGPYYIKIESYGMEEEYVEFEEEFEDMVIPYTVSYDGITLPPSDEAIAEECPAELSTKERENGKSILRDLRTVRETVLAKTEKGQELSALYYKAAPFISSKMVFSKTLRDSVYHDLVQLKDLFADVAANGSASSYKITKEDQKAINNLYKNALESTPEFIQEKIENTGKSVGISNLTNSTVSTILAKAGLSPIKAAGDENRLIVKLKDKKDAASIQGKAETLGVESISPLKAKDSFFSNMYVIEVDGDSFDKVSTASLNATSKEIAKLPEVEFVEPVQQYKALSSDAQYPYQWSLKNNGDNGGTPDADIQYEQLQEILKEKDLEDTVIAVVDTGVDHTLADLGNHVLKNDGYNFVGGNSDAMDDHGHGTHVSGIIAAEANNHYSMAGINPHTKILPVKVLDASGSGDTEQIAYGIKYAVDQGAQVINLSLGGSYSRVIEYALKYAYDHGVTVVAATGNDGMEEISYPGSSKYVVSVGATNNMDLVSDYSNFGNGIDLVAPGTDIPSLVPDGNVTYMSGTSMATPHVAAVAGLLLSHDAGLTPAQVERVLTRTAVDITFDEEDNPGNGYYYDDEYPYPAELVLPGYDTVSGWGRLDALGAVTGIDQANIGTERIFGTDRYETAVKISSKGWEQSDVAVIATGRNYPDALSATPLAYHHNAPLLLTNTTTLPKSVEDELKRLKVKKVILVGGKSVITANVEKEVKDLGIKTISRISGADRYETSVKIAEQLGFTDRAVVATGQSFADALSIAPIAASLEMPILLTKKSGTPDSVRSYMEESMFEQFYVIGGESAIPETVAEEFMNYERLSGSDRYETNSSIINYFASELNMSTPFIATGKNYPDALAGSALAAVEGNPVVLTHPKEAQFTTMDTLATFAPVTDMYYILGGEGAISDSVVESLMAQ</sequence>